<gene>
    <name evidence="1" type="ORF">CNEO_42124</name>
</gene>
<dbReference type="RefSeq" id="WP_210885852.1">
    <property type="nucleotide sequence ID" value="NZ_CAKJVE010000004.1"/>
</dbReference>
<sequence length="48" mass="5520">MVKRENKKMSKLEITKDRIVSKVESAFAKSEIIDTGGVLKISVYEKQY</sequence>
<evidence type="ECO:0000313" key="2">
    <source>
        <dbReference type="Proteomes" id="UP000789738"/>
    </source>
</evidence>
<dbReference type="Proteomes" id="UP000789738">
    <property type="component" value="Unassembled WGS sequence"/>
</dbReference>
<accession>A0AA86JW50</accession>
<proteinExistence type="predicted"/>
<dbReference type="AlphaFoldDB" id="A0AA86JW50"/>
<comment type="caution">
    <text evidence="1">The sequence shown here is derived from an EMBL/GenBank/DDBJ whole genome shotgun (WGS) entry which is preliminary data.</text>
</comment>
<protein>
    <submittedName>
        <fullName evidence="1">Uncharacterized protein</fullName>
    </submittedName>
</protein>
<evidence type="ECO:0000313" key="1">
    <source>
        <dbReference type="EMBL" id="CAG9705861.1"/>
    </source>
</evidence>
<dbReference type="EMBL" id="CAKJVE010000004">
    <property type="protein sequence ID" value="CAG9705861.1"/>
    <property type="molecule type" value="Genomic_DNA"/>
</dbReference>
<name>A0AA86JW50_9CLOT</name>
<reference evidence="1" key="1">
    <citation type="submission" date="2021-10" db="EMBL/GenBank/DDBJ databases">
        <authorList>
            <person name="Mesa V."/>
        </authorList>
    </citation>
    <scope>NUCLEOTIDE SEQUENCE</scope>
    <source>
        <strain evidence="1">CC3_PB</strain>
    </source>
</reference>
<organism evidence="1 2">
    <name type="scientific">Clostridium neonatale</name>
    <dbReference type="NCBI Taxonomy" id="137838"/>
    <lineage>
        <taxon>Bacteria</taxon>
        <taxon>Bacillati</taxon>
        <taxon>Bacillota</taxon>
        <taxon>Clostridia</taxon>
        <taxon>Eubacteriales</taxon>
        <taxon>Clostridiaceae</taxon>
        <taxon>Clostridium</taxon>
    </lineage>
</organism>